<dbReference type="InterPro" id="IPR020904">
    <property type="entry name" value="Sc_DH/Rdtase_CS"/>
</dbReference>
<dbReference type="PRINTS" id="PR00080">
    <property type="entry name" value="SDRFAMILY"/>
</dbReference>
<dbReference type="PANTHER" id="PTHR42760">
    <property type="entry name" value="SHORT-CHAIN DEHYDROGENASES/REDUCTASES FAMILY MEMBER"/>
    <property type="match status" value="1"/>
</dbReference>
<dbReference type="InterPro" id="IPR036291">
    <property type="entry name" value="NAD(P)-bd_dom_sf"/>
</dbReference>
<name>A0ABZ0GMP6_9GAMM</name>
<dbReference type="InterPro" id="IPR002347">
    <property type="entry name" value="SDR_fam"/>
</dbReference>
<dbReference type="Pfam" id="PF13561">
    <property type="entry name" value="adh_short_C2"/>
    <property type="match status" value="1"/>
</dbReference>
<sequence length="249" mass="26155">MFNVKDKHVLITGAASGIGLGLAEHFATQGATVSTVDISEKNPNPSLGLNHFKADVSNSEELHSAFESAVKRNGVLDVVINNAGIAIEEGAIENADISILEKVLNINVKGVYLGIQNAAKYLTDGGSIINTGSLAASVTFPEYCTYSISKSSVIQMTKNAALQLGNRKIRVNSVSPGTVLTPMEAESGDEARISKTCTALERPADISDLIGIYHFLASDASRYITGIDVKVDGGWSAGVTNKALACLLD</sequence>
<evidence type="ECO:0000313" key="2">
    <source>
        <dbReference type="EMBL" id="WOH36818.1"/>
    </source>
</evidence>
<keyword evidence="3" id="KW-1185">Reference proteome</keyword>
<protein>
    <submittedName>
        <fullName evidence="2">SDR family oxidoreductase</fullName>
        <ecNumber evidence="2">1.1.-.-</ecNumber>
    </submittedName>
</protein>
<dbReference type="GO" id="GO:0016491">
    <property type="term" value="F:oxidoreductase activity"/>
    <property type="evidence" value="ECO:0007669"/>
    <property type="project" value="UniProtKB-KW"/>
</dbReference>
<gene>
    <name evidence="2" type="ORF">RI844_15785</name>
</gene>
<accession>A0ABZ0GMP6</accession>
<dbReference type="EC" id="1.1.-.-" evidence="2"/>
<organism evidence="2 3">
    <name type="scientific">Thalassotalea fonticola</name>
    <dbReference type="NCBI Taxonomy" id="3065649"/>
    <lineage>
        <taxon>Bacteria</taxon>
        <taxon>Pseudomonadati</taxon>
        <taxon>Pseudomonadota</taxon>
        <taxon>Gammaproteobacteria</taxon>
        <taxon>Alteromonadales</taxon>
        <taxon>Colwelliaceae</taxon>
        <taxon>Thalassotalea</taxon>
    </lineage>
</organism>
<dbReference type="PANTHER" id="PTHR42760:SF124">
    <property type="entry name" value="SHORT-CHAIN DEHYDROGENASE_REDUCTASE"/>
    <property type="match status" value="1"/>
</dbReference>
<dbReference type="PROSITE" id="PS00061">
    <property type="entry name" value="ADH_SHORT"/>
    <property type="match status" value="1"/>
</dbReference>
<dbReference type="PRINTS" id="PR00081">
    <property type="entry name" value="GDHRDH"/>
</dbReference>
<keyword evidence="2" id="KW-0560">Oxidoreductase</keyword>
<comment type="similarity">
    <text evidence="1">Belongs to the short-chain dehydrogenases/reductases (SDR) family.</text>
</comment>
<reference evidence="2 3" key="1">
    <citation type="submission" date="2023-09" db="EMBL/GenBank/DDBJ databases">
        <authorList>
            <person name="Qi X."/>
        </authorList>
    </citation>
    <scope>NUCLEOTIDE SEQUENCE [LARGE SCALE GENOMIC DNA]</scope>
    <source>
        <strain evidence="2 3">S1-1</strain>
    </source>
</reference>
<proteinExistence type="inferred from homology"/>
<dbReference type="Proteomes" id="UP001301442">
    <property type="component" value="Chromosome"/>
</dbReference>
<dbReference type="Gene3D" id="3.40.50.720">
    <property type="entry name" value="NAD(P)-binding Rossmann-like Domain"/>
    <property type="match status" value="1"/>
</dbReference>
<evidence type="ECO:0000256" key="1">
    <source>
        <dbReference type="ARBA" id="ARBA00006484"/>
    </source>
</evidence>
<dbReference type="CDD" id="cd05233">
    <property type="entry name" value="SDR_c"/>
    <property type="match status" value="1"/>
</dbReference>
<dbReference type="EMBL" id="CP136600">
    <property type="protein sequence ID" value="WOH36818.1"/>
    <property type="molecule type" value="Genomic_DNA"/>
</dbReference>
<dbReference type="RefSeq" id="WP_348395630.1">
    <property type="nucleotide sequence ID" value="NZ_CP136600.1"/>
</dbReference>
<evidence type="ECO:0000313" key="3">
    <source>
        <dbReference type="Proteomes" id="UP001301442"/>
    </source>
</evidence>
<dbReference type="SUPFAM" id="SSF51735">
    <property type="entry name" value="NAD(P)-binding Rossmann-fold domains"/>
    <property type="match status" value="1"/>
</dbReference>